<evidence type="ECO:0000256" key="1">
    <source>
        <dbReference type="ARBA" id="ARBA00022527"/>
    </source>
</evidence>
<comment type="caution">
    <text evidence="8">The sequence shown here is derived from an EMBL/GenBank/DDBJ whole genome shotgun (WGS) entry which is preliminary data.</text>
</comment>
<feature type="compositionally biased region" description="Basic and acidic residues" evidence="6">
    <location>
        <begin position="336"/>
        <end position="351"/>
    </location>
</feature>
<keyword evidence="3" id="KW-0547">Nucleotide-binding</keyword>
<dbReference type="InterPro" id="IPR011009">
    <property type="entry name" value="Kinase-like_dom_sf"/>
</dbReference>
<feature type="domain" description="Protein kinase" evidence="7">
    <location>
        <begin position="652"/>
        <end position="935"/>
    </location>
</feature>
<evidence type="ECO:0000256" key="4">
    <source>
        <dbReference type="ARBA" id="ARBA00022777"/>
    </source>
</evidence>
<keyword evidence="1" id="KW-0723">Serine/threonine-protein kinase</keyword>
<dbReference type="FunFam" id="1.10.510.10:FF:000224">
    <property type="entry name" value="serine/threonine-protein kinase mph1 isoform X1"/>
    <property type="match status" value="1"/>
</dbReference>
<accession>A0ABD3P4U3</accession>
<dbReference type="GO" id="GO:0098813">
    <property type="term" value="P:nuclear chromosome segregation"/>
    <property type="evidence" value="ECO:0007669"/>
    <property type="project" value="UniProtKB-ARBA"/>
</dbReference>
<feature type="region of interest" description="Disordered" evidence="6">
    <location>
        <begin position="507"/>
        <end position="533"/>
    </location>
</feature>
<dbReference type="EMBL" id="JABMIG020000277">
    <property type="protein sequence ID" value="KAL3782779.1"/>
    <property type="molecule type" value="Genomic_DNA"/>
</dbReference>
<keyword evidence="4" id="KW-0418">Kinase</keyword>
<dbReference type="Gene3D" id="3.30.200.20">
    <property type="entry name" value="Phosphorylase Kinase, domain 1"/>
    <property type="match status" value="1"/>
</dbReference>
<dbReference type="InterPro" id="IPR027084">
    <property type="entry name" value="Mps1_cat"/>
</dbReference>
<reference evidence="8 9" key="1">
    <citation type="journal article" date="2020" name="G3 (Bethesda)">
        <title>Improved Reference Genome for Cyclotella cryptica CCMP332, a Model for Cell Wall Morphogenesis, Salinity Adaptation, and Lipid Production in Diatoms (Bacillariophyta).</title>
        <authorList>
            <person name="Roberts W.R."/>
            <person name="Downey K.M."/>
            <person name="Ruck E.C."/>
            <person name="Traller J.C."/>
            <person name="Alverson A.J."/>
        </authorList>
    </citation>
    <scope>NUCLEOTIDE SEQUENCE [LARGE SCALE GENOMIC DNA]</scope>
    <source>
        <strain evidence="8 9">CCMP332</strain>
    </source>
</reference>
<gene>
    <name evidence="8" type="ORF">HJC23_003100</name>
</gene>
<dbReference type="GO" id="GO:0004674">
    <property type="term" value="F:protein serine/threonine kinase activity"/>
    <property type="evidence" value="ECO:0007669"/>
    <property type="project" value="UniProtKB-KW"/>
</dbReference>
<dbReference type="GO" id="GO:1901991">
    <property type="term" value="P:negative regulation of mitotic cell cycle phase transition"/>
    <property type="evidence" value="ECO:0007669"/>
    <property type="project" value="UniProtKB-ARBA"/>
</dbReference>
<organism evidence="8 9">
    <name type="scientific">Cyclotella cryptica</name>
    <dbReference type="NCBI Taxonomy" id="29204"/>
    <lineage>
        <taxon>Eukaryota</taxon>
        <taxon>Sar</taxon>
        <taxon>Stramenopiles</taxon>
        <taxon>Ochrophyta</taxon>
        <taxon>Bacillariophyta</taxon>
        <taxon>Coscinodiscophyceae</taxon>
        <taxon>Thalassiosirophycidae</taxon>
        <taxon>Stephanodiscales</taxon>
        <taxon>Stephanodiscaceae</taxon>
        <taxon>Cyclotella</taxon>
    </lineage>
</organism>
<protein>
    <recommendedName>
        <fullName evidence="7">Protein kinase domain-containing protein</fullName>
    </recommendedName>
</protein>
<dbReference type="InterPro" id="IPR000719">
    <property type="entry name" value="Prot_kinase_dom"/>
</dbReference>
<keyword evidence="9" id="KW-1185">Reference proteome</keyword>
<dbReference type="InterPro" id="IPR008271">
    <property type="entry name" value="Ser/Thr_kinase_AS"/>
</dbReference>
<dbReference type="Pfam" id="PF00069">
    <property type="entry name" value="Pkinase"/>
    <property type="match status" value="1"/>
</dbReference>
<name>A0ABD3P4U3_9STRA</name>
<feature type="compositionally biased region" description="Polar residues" evidence="6">
    <location>
        <begin position="364"/>
        <end position="381"/>
    </location>
</feature>
<feature type="compositionally biased region" description="Basic and acidic residues" evidence="6">
    <location>
        <begin position="514"/>
        <end position="526"/>
    </location>
</feature>
<sequence length="941" mass="103874">MNEPRRRLLLPSLNPQGRSGGSNKDRPLAGPSPENADDNATQSSSSSASANTRRTGSRPAPTAAAAAAGEEHTSTSLSTTQSFKSERVLRYGETVDSLFCLRDGDCDETARRQRTLCEEICSGEKSGDAAAWREALAYTLGRGLAGLEGLGDGHVGKRLINLHRRATSRFKLSNELETSTHDEVLKIWLLYAVVLLLYDTTSAAKDTYKHIQRLLFPNDSRKFTAALFSQTLFVADNDQNKNTEIDDGVLLLKQSIRDGLTPVDAVETQIKGLERSGLLQSRINAPVRQIALPSLSRKLVPAITERESSVVDRHDGDYNRQPNSKNLASMQQTSSDKADEVTDAEGHEKESMNASHQRSKRGTENTSQRLIHSNAEGTNSFRAKLESRKKRRTDRIVALSTKTRKRGFDISNSISNRDSDEDGDASKKNQTAISDAALANNLDSNTTPDHVEGDNWPEEGTILTTAPDSDQARKHFKENISPIDEEGTASVKDLDLGYLLNWDPSKRESKKKVTIVDDRSRGEGKKSTAPKITRNDLGYMMNWEPFRSDRRSRLAQQNMSRIDEEATDASLTGGGDNGITAQSGSTCSSHGSRNSLRQQSRTSLETIASSKSHGESRDNAKSTTTPDLPQVEKSFLPLIEKNNIITVANQPYAKLGVIGKGGSCKVYRALSQDCDVVALKKVKLDGLNKAAIDGYANEIALLKRLKGNPAIIQLYSSEVDLERKSIYLVMELGEVDLNYVLRQQELMSSKQGRGRRSALNMNFIRLTWQQMLTAVHSIHEERIVHSDLKPANFLFVRGALKLIDFGIAKAIESQDTTNVYRETLSGTLSYMSPEAIMDTTTNSNGVRMNKCGRASDIWSLGCILYQMVYGKTPFADCHGIPQKVLAITNANHVIEFPHDVDEAAIDAMKLCLERNPKLRGTIVGKNGLLNEHIFLHSRTKR</sequence>
<feature type="region of interest" description="Disordered" evidence="6">
    <location>
        <begin position="1"/>
        <end position="83"/>
    </location>
</feature>
<dbReference type="AlphaFoldDB" id="A0ABD3P4U3"/>
<evidence type="ECO:0000313" key="8">
    <source>
        <dbReference type="EMBL" id="KAL3782779.1"/>
    </source>
</evidence>
<feature type="compositionally biased region" description="Polar residues" evidence="6">
    <location>
        <begin position="320"/>
        <end position="335"/>
    </location>
</feature>
<dbReference type="PANTHER" id="PTHR22974">
    <property type="entry name" value="MIXED LINEAGE PROTEIN KINASE"/>
    <property type="match status" value="1"/>
</dbReference>
<keyword evidence="5" id="KW-0067">ATP-binding</keyword>
<proteinExistence type="predicted"/>
<keyword evidence="2" id="KW-0808">Transferase</keyword>
<evidence type="ECO:0000256" key="3">
    <source>
        <dbReference type="ARBA" id="ARBA00022741"/>
    </source>
</evidence>
<dbReference type="FunFam" id="3.30.200.20:FF:000131">
    <property type="entry name" value="Dual specificity protein kinase TTK"/>
    <property type="match status" value="1"/>
</dbReference>
<dbReference type="PROSITE" id="PS50011">
    <property type="entry name" value="PROTEIN_KINASE_DOM"/>
    <property type="match status" value="1"/>
</dbReference>
<evidence type="ECO:0000256" key="2">
    <source>
        <dbReference type="ARBA" id="ARBA00022679"/>
    </source>
</evidence>
<evidence type="ECO:0000256" key="5">
    <source>
        <dbReference type="ARBA" id="ARBA00022840"/>
    </source>
</evidence>
<feature type="region of interest" description="Disordered" evidence="6">
    <location>
        <begin position="549"/>
        <end position="628"/>
    </location>
</feature>
<evidence type="ECO:0000313" key="9">
    <source>
        <dbReference type="Proteomes" id="UP001516023"/>
    </source>
</evidence>
<dbReference type="CDD" id="cd14131">
    <property type="entry name" value="PKc_Mps1"/>
    <property type="match status" value="1"/>
</dbReference>
<evidence type="ECO:0000259" key="7">
    <source>
        <dbReference type="PROSITE" id="PS50011"/>
    </source>
</evidence>
<evidence type="ECO:0000256" key="6">
    <source>
        <dbReference type="SAM" id="MobiDB-lite"/>
    </source>
</evidence>
<feature type="compositionally biased region" description="Polar residues" evidence="6">
    <location>
        <begin position="579"/>
        <end position="611"/>
    </location>
</feature>
<dbReference type="GO" id="GO:0005524">
    <property type="term" value="F:ATP binding"/>
    <property type="evidence" value="ECO:0007669"/>
    <property type="project" value="UniProtKB-KW"/>
</dbReference>
<dbReference type="SMART" id="SM00220">
    <property type="entry name" value="S_TKc"/>
    <property type="match status" value="1"/>
</dbReference>
<dbReference type="SUPFAM" id="SSF56112">
    <property type="entry name" value="Protein kinase-like (PK-like)"/>
    <property type="match status" value="1"/>
</dbReference>
<dbReference type="Proteomes" id="UP001516023">
    <property type="component" value="Unassembled WGS sequence"/>
</dbReference>
<feature type="compositionally biased region" description="Low complexity" evidence="6">
    <location>
        <begin position="40"/>
        <end position="68"/>
    </location>
</feature>
<dbReference type="PANTHER" id="PTHR22974:SF21">
    <property type="entry name" value="DUAL SPECIFICITY PROTEIN KINASE TTK"/>
    <property type="match status" value="1"/>
</dbReference>
<dbReference type="PROSITE" id="PS00108">
    <property type="entry name" value="PROTEIN_KINASE_ST"/>
    <property type="match status" value="1"/>
</dbReference>
<dbReference type="Gene3D" id="1.10.510.10">
    <property type="entry name" value="Transferase(Phosphotransferase) domain 1"/>
    <property type="match status" value="1"/>
</dbReference>
<feature type="region of interest" description="Disordered" evidence="6">
    <location>
        <begin position="306"/>
        <end position="472"/>
    </location>
</feature>
<feature type="compositionally biased region" description="Basic and acidic residues" evidence="6">
    <location>
        <begin position="306"/>
        <end position="318"/>
    </location>
</feature>